<dbReference type="InterPro" id="IPR044974">
    <property type="entry name" value="Disease_R_plants"/>
</dbReference>
<reference evidence="6 7" key="1">
    <citation type="submission" date="2023-01" db="EMBL/GenBank/DDBJ databases">
        <authorList>
            <person name="Kreplak J."/>
        </authorList>
    </citation>
    <scope>NUCLEOTIDE SEQUENCE [LARGE SCALE GENOMIC DNA]</scope>
</reference>
<feature type="domain" description="TIR" evidence="5">
    <location>
        <begin position="9"/>
        <end position="181"/>
    </location>
</feature>
<dbReference type="InterPro" id="IPR002182">
    <property type="entry name" value="NB-ARC"/>
</dbReference>
<dbReference type="GO" id="GO:0043531">
    <property type="term" value="F:ADP binding"/>
    <property type="evidence" value="ECO:0007669"/>
    <property type="project" value="InterPro"/>
</dbReference>
<dbReference type="SUPFAM" id="SSF52058">
    <property type="entry name" value="L domain-like"/>
    <property type="match status" value="1"/>
</dbReference>
<protein>
    <recommendedName>
        <fullName evidence="5">TIR domain-containing protein</fullName>
    </recommendedName>
</protein>
<dbReference type="PANTHER" id="PTHR11017:SF560">
    <property type="entry name" value="RESISTANCE PROTEIN (TIR-NBS-LRR CLASS), PUTATIVE-RELATED"/>
    <property type="match status" value="1"/>
</dbReference>
<keyword evidence="1" id="KW-0433">Leucine-rich repeat</keyword>
<dbReference type="InterPro" id="IPR036390">
    <property type="entry name" value="WH_DNA-bd_sf"/>
</dbReference>
<dbReference type="Gene3D" id="3.40.50.10140">
    <property type="entry name" value="Toll/interleukin-1 receptor homology (TIR) domain"/>
    <property type="match status" value="1"/>
</dbReference>
<evidence type="ECO:0000313" key="6">
    <source>
        <dbReference type="EMBL" id="CAI8608206.1"/>
    </source>
</evidence>
<sequence>MSFSSDHPWIYDVFINFRGEETRHNIVSHLYVALSNAGINTFLDNKNLTKGEELGPELMRAIEGSKISIVVLSVNYTNSSWCLNELLHIMECRKKYGQIVLPVFYGIDPSFVRKQSGFLGEALTVSARCVECFNPKRKKRDLLYKWRTTLTEVANISGWDSRSFSEAKLVKKIVEDILTKLDVSLLSITEFPIGLDSHVQKLTQMIDAQSRKACMIGIWGMGGSGKTTIAKALYNRIHRKFEGRASFIESIRESCESDTRGIIHLQQQLLSDLLKIKQEIHSIASGITKIETRLRGQKAFVILDDVTESEQLKALFGNPKLFGSGSVLIITTRDVRLLNSLSADHVFTMTEMDDNQSLELFSWHAFRQPSPREDFSELSRNVVAYCGGLPLALEVLGSYLFQRTEKEWKSALSKLEKIPNNHVLQKLRISYDGLKYYEEKDIFLDICCFFIGKNRADVTEILNGCGLYADIGIAVLIERSLVKVAKNNKLQMHDLLRDMGRAIVGESSAKEPGKHSRLWFQEDVLHVLSNNIGTETVEGLILKLHRTGRICFSTNAFQDMRKLRLLKLDGTDLKGDYGLISKQLRWVDWQRSTFKFIPNDFNMGNLVVLELKYSSVEQVWRETKLLEKLKVLNLSHSKYLKRTPDFSKLPNLEKLIMKDCPSLSEVHQSIGDLKNLLLINFKDCTSLCNLPREIYQMISVKTLILSGCSKIDKLEEDVEQMESLTTLIAANTGIKKIPFSIVRLKSIGYISLCEYEGLWHDVFPSLIWSWISPTRDFIPHVFPFGGNSLSHVSWDVDSIMDYHSPILRCVWVQCQSETQLTQELQKFVDYLYDVNFTKLEHGPNTSDHSLRSLVIGMGNTEIIMDTLGKSLSQGLAASSIDSFLPGDNYPSWLAYTCEGSSVIFQVPEDNDCGMSGISLCVLYSSMPGNLITECLTSILIINYTKLTIQIYKRDTVMSFNDEDWQGVVSNLGVGDKVEIFVAIGHGLTVKAMTVYLIYHQSTAMEIKPIPEVEVQTSPDVKMDPLPKKNRKIFVRLAMRVGECLCMNQN</sequence>
<keyword evidence="4" id="KW-0520">NAD</keyword>
<dbReference type="InterPro" id="IPR027417">
    <property type="entry name" value="P-loop_NTPase"/>
</dbReference>
<dbReference type="SUPFAM" id="SSF46785">
    <property type="entry name" value="Winged helix' DNA-binding domain"/>
    <property type="match status" value="1"/>
</dbReference>
<dbReference type="InterPro" id="IPR035897">
    <property type="entry name" value="Toll_tir_struct_dom_sf"/>
</dbReference>
<evidence type="ECO:0000256" key="3">
    <source>
        <dbReference type="ARBA" id="ARBA00022821"/>
    </source>
</evidence>
<dbReference type="Pfam" id="PF00931">
    <property type="entry name" value="NB-ARC"/>
    <property type="match status" value="1"/>
</dbReference>
<proteinExistence type="predicted"/>
<dbReference type="InterPro" id="IPR000157">
    <property type="entry name" value="TIR_dom"/>
</dbReference>
<dbReference type="Pfam" id="PF23282">
    <property type="entry name" value="WHD_ROQ1"/>
    <property type="match status" value="1"/>
</dbReference>
<evidence type="ECO:0000256" key="1">
    <source>
        <dbReference type="ARBA" id="ARBA00022614"/>
    </source>
</evidence>
<keyword evidence="2" id="KW-0677">Repeat</keyword>
<keyword evidence="7" id="KW-1185">Reference proteome</keyword>
<dbReference type="GO" id="GO:0007165">
    <property type="term" value="P:signal transduction"/>
    <property type="evidence" value="ECO:0007669"/>
    <property type="project" value="InterPro"/>
</dbReference>
<dbReference type="EMBL" id="OX451739">
    <property type="protein sequence ID" value="CAI8608206.1"/>
    <property type="molecule type" value="Genomic_DNA"/>
</dbReference>
<evidence type="ECO:0000259" key="5">
    <source>
        <dbReference type="PROSITE" id="PS50104"/>
    </source>
</evidence>
<dbReference type="Proteomes" id="UP001157006">
    <property type="component" value="Chromosome 4"/>
</dbReference>
<dbReference type="GO" id="GO:0006952">
    <property type="term" value="P:defense response"/>
    <property type="evidence" value="ECO:0007669"/>
    <property type="project" value="UniProtKB-KW"/>
</dbReference>
<dbReference type="SUPFAM" id="SSF52200">
    <property type="entry name" value="Toll/Interleukin receptor TIR domain"/>
    <property type="match status" value="1"/>
</dbReference>
<dbReference type="SMART" id="SM00255">
    <property type="entry name" value="TIR"/>
    <property type="match status" value="1"/>
</dbReference>
<accession>A0AAV1ACV6</accession>
<dbReference type="Pfam" id="PF01582">
    <property type="entry name" value="TIR"/>
    <property type="match status" value="1"/>
</dbReference>
<dbReference type="Gene3D" id="1.10.8.430">
    <property type="entry name" value="Helical domain of apoptotic protease-activating factors"/>
    <property type="match status" value="1"/>
</dbReference>
<dbReference type="PANTHER" id="PTHR11017">
    <property type="entry name" value="LEUCINE-RICH REPEAT-CONTAINING PROTEIN"/>
    <property type="match status" value="1"/>
</dbReference>
<dbReference type="InterPro" id="IPR032675">
    <property type="entry name" value="LRR_dom_sf"/>
</dbReference>
<dbReference type="PROSITE" id="PS50104">
    <property type="entry name" value="TIR"/>
    <property type="match status" value="1"/>
</dbReference>
<dbReference type="PRINTS" id="PR00364">
    <property type="entry name" value="DISEASERSIST"/>
</dbReference>
<evidence type="ECO:0000256" key="4">
    <source>
        <dbReference type="ARBA" id="ARBA00023027"/>
    </source>
</evidence>
<name>A0AAV1ACV6_VICFA</name>
<dbReference type="SUPFAM" id="SSF52540">
    <property type="entry name" value="P-loop containing nucleoside triphosphate hydrolases"/>
    <property type="match status" value="1"/>
</dbReference>
<dbReference type="Gene3D" id="3.80.10.10">
    <property type="entry name" value="Ribonuclease Inhibitor"/>
    <property type="match status" value="1"/>
</dbReference>
<organism evidence="6 7">
    <name type="scientific">Vicia faba</name>
    <name type="common">Broad bean</name>
    <name type="synonym">Faba vulgaris</name>
    <dbReference type="NCBI Taxonomy" id="3906"/>
    <lineage>
        <taxon>Eukaryota</taxon>
        <taxon>Viridiplantae</taxon>
        <taxon>Streptophyta</taxon>
        <taxon>Embryophyta</taxon>
        <taxon>Tracheophyta</taxon>
        <taxon>Spermatophyta</taxon>
        <taxon>Magnoliopsida</taxon>
        <taxon>eudicotyledons</taxon>
        <taxon>Gunneridae</taxon>
        <taxon>Pentapetalae</taxon>
        <taxon>rosids</taxon>
        <taxon>fabids</taxon>
        <taxon>Fabales</taxon>
        <taxon>Fabaceae</taxon>
        <taxon>Papilionoideae</taxon>
        <taxon>50 kb inversion clade</taxon>
        <taxon>NPAAA clade</taxon>
        <taxon>Hologalegina</taxon>
        <taxon>IRL clade</taxon>
        <taxon>Fabeae</taxon>
        <taxon>Vicia</taxon>
    </lineage>
</organism>
<keyword evidence="3" id="KW-0611">Plant defense</keyword>
<dbReference type="InterPro" id="IPR058192">
    <property type="entry name" value="WHD_ROQ1-like"/>
</dbReference>
<gene>
    <name evidence="6" type="ORF">VFH_IV073200</name>
</gene>
<dbReference type="AlphaFoldDB" id="A0AAV1ACV6"/>
<dbReference type="FunFam" id="3.40.50.10140:FF:000007">
    <property type="entry name" value="Disease resistance protein (TIR-NBS-LRR class)"/>
    <property type="match status" value="1"/>
</dbReference>
<evidence type="ECO:0000256" key="2">
    <source>
        <dbReference type="ARBA" id="ARBA00022737"/>
    </source>
</evidence>
<evidence type="ECO:0000313" key="7">
    <source>
        <dbReference type="Proteomes" id="UP001157006"/>
    </source>
</evidence>
<dbReference type="InterPro" id="IPR042197">
    <property type="entry name" value="Apaf_helical"/>
</dbReference>
<dbReference type="Gene3D" id="3.40.50.300">
    <property type="entry name" value="P-loop containing nucleotide triphosphate hydrolases"/>
    <property type="match status" value="1"/>
</dbReference>